<reference evidence="1" key="1">
    <citation type="journal article" date="2014" name="Front. Microbiol.">
        <title>High frequency of phylogenetically diverse reductive dehalogenase-homologous genes in deep subseafloor sedimentary metagenomes.</title>
        <authorList>
            <person name="Kawai M."/>
            <person name="Futagami T."/>
            <person name="Toyoda A."/>
            <person name="Takaki Y."/>
            <person name="Nishi S."/>
            <person name="Hori S."/>
            <person name="Arai W."/>
            <person name="Tsubouchi T."/>
            <person name="Morono Y."/>
            <person name="Uchiyama I."/>
            <person name="Ito T."/>
            <person name="Fujiyama A."/>
            <person name="Inagaki F."/>
            <person name="Takami H."/>
        </authorList>
    </citation>
    <scope>NUCLEOTIDE SEQUENCE</scope>
    <source>
        <strain evidence="1">Expedition CK06-06</strain>
    </source>
</reference>
<dbReference type="AlphaFoldDB" id="X1ICU3"/>
<comment type="caution">
    <text evidence="1">The sequence shown here is derived from an EMBL/GenBank/DDBJ whole genome shotgun (WGS) entry which is preliminary data.</text>
</comment>
<gene>
    <name evidence="1" type="ORF">S03H2_38331</name>
</gene>
<name>X1ICU3_9ZZZZ</name>
<organism evidence="1">
    <name type="scientific">marine sediment metagenome</name>
    <dbReference type="NCBI Taxonomy" id="412755"/>
    <lineage>
        <taxon>unclassified sequences</taxon>
        <taxon>metagenomes</taxon>
        <taxon>ecological metagenomes</taxon>
    </lineage>
</organism>
<sequence length="254" mass="28288">GRFRGDTELALDPKQFDNLQLRITYNSALWNAGATATGIEVHAECFDEKEIIPIGFLQTREYERHVPTVAAAVHEVELPVDRVIRKLIVQPFDPGVTAANNMGIVRLDEDNDKRVVFDLAQARFLEFQRKWYNRCHQYCLYVAVQGGGNPLFAAPSDTGLQNLINASGILAIQSGAAVGGQFACITATNTDLLYGEVYGDCPYQMFSFPMGDQNKIEDWYDVTRVGDLRLRIAAGLVPPGTGSTRTILQQLRRY</sequence>
<evidence type="ECO:0000313" key="1">
    <source>
        <dbReference type="EMBL" id="GAH55408.1"/>
    </source>
</evidence>
<dbReference type="EMBL" id="BARU01023635">
    <property type="protein sequence ID" value="GAH55408.1"/>
    <property type="molecule type" value="Genomic_DNA"/>
</dbReference>
<protein>
    <submittedName>
        <fullName evidence="1">Uncharacterized protein</fullName>
    </submittedName>
</protein>
<accession>X1ICU3</accession>
<feature type="non-terminal residue" evidence="1">
    <location>
        <position position="1"/>
    </location>
</feature>
<proteinExistence type="predicted"/>